<name>A0A174FK51_9ACTN</name>
<evidence type="ECO:0008006" key="3">
    <source>
        <dbReference type="Google" id="ProtNLM"/>
    </source>
</evidence>
<protein>
    <recommendedName>
        <fullName evidence="3">Glycosyltransferase</fullName>
    </recommendedName>
</protein>
<gene>
    <name evidence="1" type="ORF">ERS852381_01692</name>
</gene>
<sequence>MSKSIPKPHNSGYVLALAFCDYLKDKTGTPKAIMASQQAMASHGISYVYLHSVKKTLFRDDQMLFCEFGVTVDGVEAGVFSIAQVCEALCSWQKSGFSLLELHIHHLLYVSLEKVSELLKVTGKTPVRAFLHDYYLCCTSYNLQNRSGFCDSSRLGDAPCEKCPHFSNSLRVESKIQGLFDSIKNLRFVAPSTYTKNRFLSFRPQYEGLVDVIPHQKLLGEYLGNRRPLNAGERIRVAFLGMPRKTKGWETWLRLVSAVDEQEYEFFVFNSSNDMYPGMNKRFVEFDEKHPNAMTDSLRECEIAIVVMWPSCPETYSYTCMESYSANAYTISSACAGNVADFVVEHGSGLVLNNEEELIGLFRDKSRLIREVNRFRSGKPGPLDLVDSDEIVDLLPCSSVGLNTGVHMHTRLIERVLLEVLNARS</sequence>
<proteinExistence type="predicted"/>
<organism evidence="1 2">
    <name type="scientific">Collinsella aerofaciens</name>
    <dbReference type="NCBI Taxonomy" id="74426"/>
    <lineage>
        <taxon>Bacteria</taxon>
        <taxon>Bacillati</taxon>
        <taxon>Actinomycetota</taxon>
        <taxon>Coriobacteriia</taxon>
        <taxon>Coriobacteriales</taxon>
        <taxon>Coriobacteriaceae</taxon>
        <taxon>Collinsella</taxon>
    </lineage>
</organism>
<dbReference type="RefSeq" id="WP_055287332.1">
    <property type="nucleotide sequence ID" value="NZ_CAXYLS010000002.1"/>
</dbReference>
<evidence type="ECO:0000313" key="1">
    <source>
        <dbReference type="EMBL" id="CUO49216.1"/>
    </source>
</evidence>
<accession>A0A174FK51</accession>
<evidence type="ECO:0000313" key="2">
    <source>
        <dbReference type="Proteomes" id="UP000095468"/>
    </source>
</evidence>
<dbReference type="SUPFAM" id="SSF53756">
    <property type="entry name" value="UDP-Glycosyltransferase/glycogen phosphorylase"/>
    <property type="match status" value="1"/>
</dbReference>
<dbReference type="AlphaFoldDB" id="A0A174FK51"/>
<reference evidence="1 2" key="1">
    <citation type="submission" date="2015-09" db="EMBL/GenBank/DDBJ databases">
        <authorList>
            <consortium name="Pathogen Informatics"/>
        </authorList>
    </citation>
    <scope>NUCLEOTIDE SEQUENCE [LARGE SCALE GENOMIC DNA]</scope>
    <source>
        <strain evidence="1 2">2789STDY5608823</strain>
    </source>
</reference>
<dbReference type="Proteomes" id="UP000095468">
    <property type="component" value="Unassembled WGS sequence"/>
</dbReference>
<dbReference type="EMBL" id="CYYP01000017">
    <property type="protein sequence ID" value="CUO49216.1"/>
    <property type="molecule type" value="Genomic_DNA"/>
</dbReference>